<feature type="region of interest" description="Disordered" evidence="1">
    <location>
        <begin position="140"/>
        <end position="163"/>
    </location>
</feature>
<feature type="region of interest" description="Disordered" evidence="1">
    <location>
        <begin position="1"/>
        <end position="23"/>
    </location>
</feature>
<reference evidence="2 3" key="1">
    <citation type="journal article" date="2012" name="New Phytol.">
        <title>Insight into trade-off between wood decay and parasitism from the genome of a fungal forest pathogen.</title>
        <authorList>
            <person name="Olson A."/>
            <person name="Aerts A."/>
            <person name="Asiegbu F."/>
            <person name="Belbahri L."/>
            <person name="Bouzid O."/>
            <person name="Broberg A."/>
            <person name="Canback B."/>
            <person name="Coutinho P.M."/>
            <person name="Cullen D."/>
            <person name="Dalman K."/>
            <person name="Deflorio G."/>
            <person name="van Diepen L.T."/>
            <person name="Dunand C."/>
            <person name="Duplessis S."/>
            <person name="Durling M."/>
            <person name="Gonthier P."/>
            <person name="Grimwood J."/>
            <person name="Fossdal C.G."/>
            <person name="Hansson D."/>
            <person name="Henrissat B."/>
            <person name="Hietala A."/>
            <person name="Himmelstrand K."/>
            <person name="Hoffmeister D."/>
            <person name="Hogberg N."/>
            <person name="James T.Y."/>
            <person name="Karlsson M."/>
            <person name="Kohler A."/>
            <person name="Kues U."/>
            <person name="Lee Y.H."/>
            <person name="Lin Y.C."/>
            <person name="Lind M."/>
            <person name="Lindquist E."/>
            <person name="Lombard V."/>
            <person name="Lucas S."/>
            <person name="Lunden K."/>
            <person name="Morin E."/>
            <person name="Murat C."/>
            <person name="Park J."/>
            <person name="Raffaello T."/>
            <person name="Rouze P."/>
            <person name="Salamov A."/>
            <person name="Schmutz J."/>
            <person name="Solheim H."/>
            <person name="Stahlberg J."/>
            <person name="Velez H."/>
            <person name="de Vries R.P."/>
            <person name="Wiebenga A."/>
            <person name="Woodward S."/>
            <person name="Yakovlev I."/>
            <person name="Garbelotto M."/>
            <person name="Martin F."/>
            <person name="Grigoriev I.V."/>
            <person name="Stenlid J."/>
        </authorList>
    </citation>
    <scope>NUCLEOTIDE SEQUENCE [LARGE SCALE GENOMIC DNA]</scope>
    <source>
        <strain evidence="2 3">TC 32-1</strain>
    </source>
</reference>
<dbReference type="Proteomes" id="UP000030671">
    <property type="component" value="Unassembled WGS sequence"/>
</dbReference>
<dbReference type="AlphaFoldDB" id="W4JU17"/>
<evidence type="ECO:0000313" key="2">
    <source>
        <dbReference type="EMBL" id="ETW77048.1"/>
    </source>
</evidence>
<dbReference type="HOGENOM" id="CLU_1461502_0_0_1"/>
<feature type="compositionally biased region" description="Basic and acidic residues" evidence="1">
    <location>
        <begin position="147"/>
        <end position="163"/>
    </location>
</feature>
<protein>
    <submittedName>
        <fullName evidence="2">Uncharacterized protein</fullName>
    </submittedName>
</protein>
<gene>
    <name evidence="2" type="ORF">HETIRDRAFT_441679</name>
</gene>
<dbReference type="GeneID" id="20675382"/>
<keyword evidence="3" id="KW-1185">Reference proteome</keyword>
<dbReference type="KEGG" id="hir:HETIRDRAFT_441679"/>
<dbReference type="RefSeq" id="XP_009550601.1">
    <property type="nucleotide sequence ID" value="XM_009552306.1"/>
</dbReference>
<evidence type="ECO:0000313" key="3">
    <source>
        <dbReference type="Proteomes" id="UP000030671"/>
    </source>
</evidence>
<evidence type="ECO:0000256" key="1">
    <source>
        <dbReference type="SAM" id="MobiDB-lite"/>
    </source>
</evidence>
<dbReference type="InParanoid" id="W4JU17"/>
<sequence>MPVDNDAVRRSGRGVIEGRRASKTRDEACGVTGAIWPIDAPADEEDDAGDSGRVARLDCNTLVLSAFSLRSGRDEYRRLAIEPILRGKGGRILSRSHSLCGVSAPSGVAGTERLKVEAVDGVHMSESLSLEPSRAMVRIPGFGSENRIPDGRSGEDDPEMSRDEVLELARWPLGRACQDVGGSDE</sequence>
<organism evidence="2 3">
    <name type="scientific">Heterobasidion irregulare (strain TC 32-1)</name>
    <dbReference type="NCBI Taxonomy" id="747525"/>
    <lineage>
        <taxon>Eukaryota</taxon>
        <taxon>Fungi</taxon>
        <taxon>Dikarya</taxon>
        <taxon>Basidiomycota</taxon>
        <taxon>Agaricomycotina</taxon>
        <taxon>Agaricomycetes</taxon>
        <taxon>Russulales</taxon>
        <taxon>Bondarzewiaceae</taxon>
        <taxon>Heterobasidion</taxon>
        <taxon>Heterobasidion annosum species complex</taxon>
    </lineage>
</organism>
<proteinExistence type="predicted"/>
<name>W4JU17_HETIT</name>
<dbReference type="EMBL" id="KI925463">
    <property type="protein sequence ID" value="ETW77048.1"/>
    <property type="molecule type" value="Genomic_DNA"/>
</dbReference>
<accession>W4JU17</accession>